<dbReference type="Proteomes" id="UP000831113">
    <property type="component" value="Chromosome"/>
</dbReference>
<protein>
    <recommendedName>
        <fullName evidence="3">SMI1/KNR4 family protein</fullName>
    </recommendedName>
</protein>
<evidence type="ECO:0000313" key="2">
    <source>
        <dbReference type="Proteomes" id="UP000831113"/>
    </source>
</evidence>
<gene>
    <name evidence="1" type="ORF">MTX78_15125</name>
</gene>
<dbReference type="RefSeq" id="WP_243795967.1">
    <property type="nucleotide sequence ID" value="NZ_CP094669.1"/>
</dbReference>
<evidence type="ECO:0000313" key="1">
    <source>
        <dbReference type="EMBL" id="UOG73456.1"/>
    </source>
</evidence>
<organism evidence="1 2">
    <name type="scientific">Hymenobacter tibetensis</name>
    <dbReference type="NCBI Taxonomy" id="497967"/>
    <lineage>
        <taxon>Bacteria</taxon>
        <taxon>Pseudomonadati</taxon>
        <taxon>Bacteroidota</taxon>
        <taxon>Cytophagia</taxon>
        <taxon>Cytophagales</taxon>
        <taxon>Hymenobacteraceae</taxon>
        <taxon>Hymenobacter</taxon>
    </lineage>
</organism>
<dbReference type="EMBL" id="CP094669">
    <property type="protein sequence ID" value="UOG73456.1"/>
    <property type="molecule type" value="Genomic_DNA"/>
</dbReference>
<name>A0ABY4CTL6_9BACT</name>
<evidence type="ECO:0008006" key="3">
    <source>
        <dbReference type="Google" id="ProtNLM"/>
    </source>
</evidence>
<reference evidence="1 2" key="1">
    <citation type="submission" date="2022-03" db="EMBL/GenBank/DDBJ databases">
        <title>Hymenobactersp. isolated from the air.</title>
        <authorList>
            <person name="Won M."/>
            <person name="Kwon S.-W."/>
        </authorList>
    </citation>
    <scope>NUCLEOTIDE SEQUENCE [LARGE SCALE GENOMIC DNA]</scope>
    <source>
        <strain evidence="1 2">KACC 21982</strain>
    </source>
</reference>
<sequence>MSLVSVPITNQLEWLSLALVAAAPNSFGLPTGYEGYVKLLPPLGIDRRIPIASYSFAQRTVADLNARAAFWDAHGIRQGQPPVDQLERITYRQAATLAGMPDHEPISSEAMRQFYGGWPPHLGSSPALEEAFVQQLVQVLGPIMTTLFYGSVEEGTYHWDEDGLPIDWLEQGVSADLLTVYRRDKGLPAYSFAADHTWCLYKVENAEWLAVGCSAAMAQALREHPYLEAFPLLYREAKSKKCQINFPD</sequence>
<accession>A0ABY4CTL6</accession>
<proteinExistence type="predicted"/>
<keyword evidence="2" id="KW-1185">Reference proteome</keyword>